<gene>
    <name evidence="2" type="ORF">H8699_02420</name>
</gene>
<evidence type="ECO:0000313" key="3">
    <source>
        <dbReference type="Proteomes" id="UP000654279"/>
    </source>
</evidence>
<dbReference type="Gene3D" id="3.40.630.30">
    <property type="match status" value="1"/>
</dbReference>
<dbReference type="InterPro" id="IPR016181">
    <property type="entry name" value="Acyl_CoA_acyltransferase"/>
</dbReference>
<dbReference type="PANTHER" id="PTHR43072:SF8">
    <property type="entry name" value="ACYLTRANSFERASE FABY-RELATED"/>
    <property type="match status" value="1"/>
</dbReference>
<dbReference type="CDD" id="cd04301">
    <property type="entry name" value="NAT_SF"/>
    <property type="match status" value="1"/>
</dbReference>
<dbReference type="Pfam" id="PF13420">
    <property type="entry name" value="Acetyltransf_4"/>
    <property type="match status" value="1"/>
</dbReference>
<keyword evidence="3" id="KW-1185">Reference proteome</keyword>
<dbReference type="RefSeq" id="WP_249284326.1">
    <property type="nucleotide sequence ID" value="NZ_JACRSO010000001.1"/>
</dbReference>
<protein>
    <submittedName>
        <fullName evidence="2">GNAT family N-acetyltransferase</fullName>
    </submittedName>
</protein>
<dbReference type="AlphaFoldDB" id="A0A926CYH7"/>
<evidence type="ECO:0000313" key="2">
    <source>
        <dbReference type="EMBL" id="MBC8528294.1"/>
    </source>
</evidence>
<organism evidence="2 3">
    <name type="scientific">Luoshenia tenuis</name>
    <dbReference type="NCBI Taxonomy" id="2763654"/>
    <lineage>
        <taxon>Bacteria</taxon>
        <taxon>Bacillati</taxon>
        <taxon>Bacillota</taxon>
        <taxon>Clostridia</taxon>
        <taxon>Christensenellales</taxon>
        <taxon>Christensenellaceae</taxon>
        <taxon>Luoshenia</taxon>
    </lineage>
</organism>
<dbReference type="PANTHER" id="PTHR43072">
    <property type="entry name" value="N-ACETYLTRANSFERASE"/>
    <property type="match status" value="1"/>
</dbReference>
<name>A0A926CYH7_9FIRM</name>
<feature type="domain" description="N-acetyltransferase" evidence="1">
    <location>
        <begin position="5"/>
        <end position="173"/>
    </location>
</feature>
<dbReference type="Proteomes" id="UP000654279">
    <property type="component" value="Unassembled WGS sequence"/>
</dbReference>
<dbReference type="PROSITE" id="PS51186">
    <property type="entry name" value="GNAT"/>
    <property type="match status" value="1"/>
</dbReference>
<reference evidence="2" key="1">
    <citation type="submission" date="2020-08" db="EMBL/GenBank/DDBJ databases">
        <title>Genome public.</title>
        <authorList>
            <person name="Liu C."/>
            <person name="Sun Q."/>
        </authorList>
    </citation>
    <scope>NUCLEOTIDE SEQUENCE</scope>
    <source>
        <strain evidence="2">NSJ-44</strain>
    </source>
</reference>
<sequence length="204" mass="23234">MPDRIEIRMATAADAAALRAIYAPYVRRTAITFEYALPTEQEFAGRIQNTLARYPYLVALREGAPLGYAYAGRFNGRQAYDWAVETSIYLAPEARGKGLGRALYAALEEILLAQRVLNCNACIATCQGEDRHLPVGSVPFHQRMGYHLVGRFAKCGYKFGTWYDMIWMEKHLAAHPALPQRFIPLEEMEAQWRGYRRIIDLGRE</sequence>
<evidence type="ECO:0000259" key="1">
    <source>
        <dbReference type="PROSITE" id="PS51186"/>
    </source>
</evidence>
<accession>A0A926CYH7</accession>
<dbReference type="InterPro" id="IPR000182">
    <property type="entry name" value="GNAT_dom"/>
</dbReference>
<comment type="caution">
    <text evidence="2">The sequence shown here is derived from an EMBL/GenBank/DDBJ whole genome shotgun (WGS) entry which is preliminary data.</text>
</comment>
<dbReference type="GO" id="GO:0016747">
    <property type="term" value="F:acyltransferase activity, transferring groups other than amino-acyl groups"/>
    <property type="evidence" value="ECO:0007669"/>
    <property type="project" value="InterPro"/>
</dbReference>
<dbReference type="SUPFAM" id="SSF55729">
    <property type="entry name" value="Acyl-CoA N-acyltransferases (Nat)"/>
    <property type="match status" value="1"/>
</dbReference>
<proteinExistence type="predicted"/>
<dbReference type="EMBL" id="JACRSO010000001">
    <property type="protein sequence ID" value="MBC8528294.1"/>
    <property type="molecule type" value="Genomic_DNA"/>
</dbReference>